<dbReference type="InterPro" id="IPR036628">
    <property type="entry name" value="Clp_N_dom_sf"/>
</dbReference>
<dbReference type="PROSITE" id="PS00870">
    <property type="entry name" value="CLPAB_1"/>
    <property type="match status" value="1"/>
</dbReference>
<dbReference type="Gene3D" id="1.10.1780.10">
    <property type="entry name" value="Clp, N-terminal domain"/>
    <property type="match status" value="1"/>
</dbReference>
<dbReference type="GO" id="GO:0016887">
    <property type="term" value="F:ATP hydrolysis activity"/>
    <property type="evidence" value="ECO:0007669"/>
    <property type="project" value="InterPro"/>
</dbReference>
<keyword evidence="3" id="KW-0067">ATP-binding</keyword>
<evidence type="ECO:0000313" key="8">
    <source>
        <dbReference type="Proteomes" id="UP000053467"/>
    </source>
</evidence>
<feature type="domain" description="Clp ATPase C-terminal" evidence="6">
    <location>
        <begin position="722"/>
        <end position="811"/>
    </location>
</feature>
<dbReference type="GO" id="GO:0005524">
    <property type="term" value="F:ATP binding"/>
    <property type="evidence" value="ECO:0007669"/>
    <property type="project" value="UniProtKB-KW"/>
</dbReference>
<dbReference type="InterPro" id="IPR027417">
    <property type="entry name" value="P-loop_NTPase"/>
</dbReference>
<proteinExistence type="predicted"/>
<dbReference type="FunFam" id="3.40.50.300:FF:000025">
    <property type="entry name" value="ATP-dependent Clp protease subunit"/>
    <property type="match status" value="1"/>
</dbReference>
<dbReference type="InterPro" id="IPR019489">
    <property type="entry name" value="Clp_ATPase_C"/>
</dbReference>
<dbReference type="Pfam" id="PF00004">
    <property type="entry name" value="AAA"/>
    <property type="match status" value="1"/>
</dbReference>
<dbReference type="InterPro" id="IPR050130">
    <property type="entry name" value="ClpA_ClpB"/>
</dbReference>
<keyword evidence="2" id="KW-0547">Nucleotide-binding</keyword>
<dbReference type="SMART" id="SM00382">
    <property type="entry name" value="AAA"/>
    <property type="match status" value="2"/>
</dbReference>
<organism evidence="7 8">
    <name type="scientific">candidate division TA06 bacterium 34_109</name>
    <dbReference type="NCBI Taxonomy" id="1635277"/>
    <lineage>
        <taxon>Bacteria</taxon>
        <taxon>Bacteria division TA06</taxon>
    </lineage>
</organism>
<evidence type="ECO:0000256" key="1">
    <source>
        <dbReference type="ARBA" id="ARBA00022737"/>
    </source>
</evidence>
<dbReference type="AlphaFoldDB" id="A0A101I2K1"/>
<dbReference type="PANTHER" id="PTHR11638">
    <property type="entry name" value="ATP-DEPENDENT CLP PROTEASE"/>
    <property type="match status" value="1"/>
</dbReference>
<name>A0A101I2K1_UNCT6</name>
<dbReference type="InterPro" id="IPR004176">
    <property type="entry name" value="Clp_R_N"/>
</dbReference>
<dbReference type="Gene3D" id="1.10.8.60">
    <property type="match status" value="2"/>
</dbReference>
<sequence>MELNFSRRMSIILKKSEQRTRGLNRSKVEPYDILLTIISDRDLATNNYIINSTKSKSPEVLDILKGILRQYVRKVEDNVENITFDVTDSDETKRVFEEAEKIALENGDIYIEPEHFVIAIYHLNPESKESLDSVGFNAQTFKNLVKNPNFRMRIKDYEEKGSISIDETSSTPLADYLCKDLTKLARENKLDPVYGREEEIARIIQILGRRKKNNPVLIGKPGAGKTAIVEALSERIVKNMVPENLKNKRILSLDVGMLVAGTKYRGQFEERLKNLIKEIEENKNIILFIDELHVIIGTGAAEGSIDAANMLKPQLSRGDIQCIGATTLSEYHKYIEKDGALERRFQPVDIKEMSVEKTLEVLYHVKNKYEEFHNVEYTDDALKSAVYLSEIYITDRVLPDKAIDVIDESGSKVNMDFSFKVNKQLEILNNELNEIIKEKEFFTSVNKFKLAGEKRTKQLEIEKKIKQLKEGISKRANRLKVNEKVVKEVISQWTGIPVDKLNMDIQNDLIKLEQEFRKEIVGQEHVITKVSKAVKLTLLGIKDPVKPRISMLFLGPSGVGKTFFAKKMASILFTKKDSFMRFDMSEYSLEHEVQKLIGSPPGFVGYEEGGRLTEFVKRNPFSLLLFDEIEKAHPNVYNIFLQILDDGILTDSYHRTIDFKNTIIVFTSNIGTSENIFKKGIGFSEKDFDEEKFQKSIMEEVKKSFKTEFLNRLDMIIVFNSLTEENIREITLKNLQNLSEVYSKKGYNISFSHRVVDYLAKKSFDRNFGARNVSRVIQENIENFITEEILHDKFTTHNEIFFDIIKDNIGVFYGEIIKQHEEEI</sequence>
<dbReference type="GO" id="GO:0005737">
    <property type="term" value="C:cytoplasm"/>
    <property type="evidence" value="ECO:0007669"/>
    <property type="project" value="TreeGrafter"/>
</dbReference>
<dbReference type="Pfam" id="PF17871">
    <property type="entry name" value="AAA_lid_9"/>
    <property type="match status" value="1"/>
</dbReference>
<dbReference type="PRINTS" id="PR00300">
    <property type="entry name" value="CLPPROTEASEA"/>
</dbReference>
<dbReference type="CDD" id="cd19499">
    <property type="entry name" value="RecA-like_ClpB_Hsp104-like"/>
    <property type="match status" value="1"/>
</dbReference>
<dbReference type="FunFam" id="3.40.50.300:FF:000010">
    <property type="entry name" value="Chaperone clpB 1, putative"/>
    <property type="match status" value="1"/>
</dbReference>
<dbReference type="InterPro" id="IPR003593">
    <property type="entry name" value="AAA+_ATPase"/>
</dbReference>
<evidence type="ECO:0000259" key="6">
    <source>
        <dbReference type="SMART" id="SM01086"/>
    </source>
</evidence>
<evidence type="ECO:0000259" key="5">
    <source>
        <dbReference type="SMART" id="SM00382"/>
    </source>
</evidence>
<dbReference type="Proteomes" id="UP000053467">
    <property type="component" value="Unassembled WGS sequence"/>
</dbReference>
<feature type="domain" description="AAA+ ATPase" evidence="5">
    <location>
        <begin position="547"/>
        <end position="703"/>
    </location>
</feature>
<evidence type="ECO:0000256" key="4">
    <source>
        <dbReference type="ARBA" id="ARBA00023186"/>
    </source>
</evidence>
<evidence type="ECO:0000256" key="3">
    <source>
        <dbReference type="ARBA" id="ARBA00022840"/>
    </source>
</evidence>
<keyword evidence="4" id="KW-0143">Chaperone</keyword>
<dbReference type="Gene3D" id="3.40.50.300">
    <property type="entry name" value="P-loop containing nucleotide triphosphate hydrolases"/>
    <property type="match status" value="2"/>
</dbReference>
<reference evidence="8" key="1">
    <citation type="journal article" date="2015" name="MBio">
        <title>Genome-Resolved Metagenomic Analysis Reveals Roles for Candidate Phyla and Other Microbial Community Members in Biogeochemical Transformations in Oil Reservoirs.</title>
        <authorList>
            <person name="Hu P."/>
            <person name="Tom L."/>
            <person name="Singh A."/>
            <person name="Thomas B.C."/>
            <person name="Baker B.J."/>
            <person name="Piceno Y.M."/>
            <person name="Andersen G.L."/>
            <person name="Banfield J.F."/>
        </authorList>
    </citation>
    <scope>NUCLEOTIDE SEQUENCE [LARGE SCALE GENOMIC DNA]</scope>
</reference>
<dbReference type="Gene3D" id="4.10.860.10">
    <property type="entry name" value="UVR domain"/>
    <property type="match status" value="1"/>
</dbReference>
<protein>
    <submittedName>
        <fullName evidence="7">ATPase AAA-2 domain protein</fullName>
    </submittedName>
</protein>
<dbReference type="InterPro" id="IPR041546">
    <property type="entry name" value="ClpA/ClpB_AAA_lid"/>
</dbReference>
<dbReference type="GO" id="GO:0034605">
    <property type="term" value="P:cellular response to heat"/>
    <property type="evidence" value="ECO:0007669"/>
    <property type="project" value="TreeGrafter"/>
</dbReference>
<feature type="domain" description="AAA+ ATPase" evidence="5">
    <location>
        <begin position="211"/>
        <end position="351"/>
    </location>
</feature>
<dbReference type="SMART" id="SM01086">
    <property type="entry name" value="ClpB_D2-small"/>
    <property type="match status" value="1"/>
</dbReference>
<dbReference type="EMBL" id="LGGX01000013">
    <property type="protein sequence ID" value="KUK86685.1"/>
    <property type="molecule type" value="Genomic_DNA"/>
</dbReference>
<keyword evidence="1" id="KW-0677">Repeat</keyword>
<dbReference type="SUPFAM" id="SSF52540">
    <property type="entry name" value="P-loop containing nucleoside triphosphate hydrolases"/>
    <property type="match status" value="2"/>
</dbReference>
<dbReference type="PANTHER" id="PTHR11638:SF175">
    <property type="entry name" value="ATP-DEPENDENT CLP PROTEASE, ATP-BINDING SUBUNIT CLPC"/>
    <property type="match status" value="1"/>
</dbReference>
<comment type="caution">
    <text evidence="7">The sequence shown here is derived from an EMBL/GenBank/DDBJ whole genome shotgun (WGS) entry which is preliminary data.</text>
</comment>
<dbReference type="InterPro" id="IPR018368">
    <property type="entry name" value="ClpA/B_CS1"/>
</dbReference>
<dbReference type="InterPro" id="IPR001270">
    <property type="entry name" value="ClpA/B"/>
</dbReference>
<dbReference type="SUPFAM" id="SSF81923">
    <property type="entry name" value="Double Clp-N motif"/>
    <property type="match status" value="1"/>
</dbReference>
<dbReference type="CDD" id="cd00009">
    <property type="entry name" value="AAA"/>
    <property type="match status" value="1"/>
</dbReference>
<evidence type="ECO:0000256" key="2">
    <source>
        <dbReference type="ARBA" id="ARBA00022741"/>
    </source>
</evidence>
<accession>A0A101I2K1</accession>
<dbReference type="Pfam" id="PF02861">
    <property type="entry name" value="Clp_N"/>
    <property type="match status" value="1"/>
</dbReference>
<dbReference type="Pfam" id="PF07724">
    <property type="entry name" value="AAA_2"/>
    <property type="match status" value="1"/>
</dbReference>
<gene>
    <name evidence="7" type="ORF">XE03_1283</name>
</gene>
<evidence type="ECO:0000313" key="7">
    <source>
        <dbReference type="EMBL" id="KUK86685.1"/>
    </source>
</evidence>
<dbReference type="PATRIC" id="fig|1635277.3.peg.1918"/>
<dbReference type="InterPro" id="IPR003959">
    <property type="entry name" value="ATPase_AAA_core"/>
</dbReference>
<dbReference type="Pfam" id="PF10431">
    <property type="entry name" value="ClpB_D2-small"/>
    <property type="match status" value="1"/>
</dbReference>